<dbReference type="EMBL" id="LNDJ01000103">
    <property type="protein sequence ID" value="KRU21620.1"/>
    <property type="molecule type" value="Genomic_DNA"/>
</dbReference>
<organism evidence="2 3">
    <name type="scientific">Psychrobacter piscatorii</name>
    <dbReference type="NCBI Taxonomy" id="554343"/>
    <lineage>
        <taxon>Bacteria</taxon>
        <taxon>Pseudomonadati</taxon>
        <taxon>Pseudomonadota</taxon>
        <taxon>Gammaproteobacteria</taxon>
        <taxon>Moraxellales</taxon>
        <taxon>Moraxellaceae</taxon>
        <taxon>Psychrobacter</taxon>
    </lineage>
</organism>
<evidence type="ECO:0000313" key="3">
    <source>
        <dbReference type="Proteomes" id="UP000051202"/>
    </source>
</evidence>
<name>A0A0T6DNT5_9GAMM</name>
<protein>
    <submittedName>
        <fullName evidence="2">Uncharacterized protein</fullName>
    </submittedName>
</protein>
<evidence type="ECO:0000313" key="2">
    <source>
        <dbReference type="EMBL" id="KRU21620.1"/>
    </source>
</evidence>
<dbReference type="Proteomes" id="UP000051202">
    <property type="component" value="Unassembled WGS sequence"/>
</dbReference>
<evidence type="ECO:0000256" key="1">
    <source>
        <dbReference type="SAM" id="MobiDB-lite"/>
    </source>
</evidence>
<gene>
    <name evidence="2" type="ORF">AS194_11685</name>
</gene>
<reference evidence="2 3" key="1">
    <citation type="submission" date="2015-11" db="EMBL/GenBank/DDBJ databases">
        <title>Permanent draft genome of Psychrobacter piscatorii LQ58.</title>
        <authorList>
            <person name="Zhou M."/>
            <person name="Dong B."/>
            <person name="Liu Q."/>
        </authorList>
    </citation>
    <scope>NUCLEOTIDE SEQUENCE [LARGE SCALE GENOMIC DNA]</scope>
    <source>
        <strain evidence="2 3">LQ58</strain>
    </source>
</reference>
<dbReference type="AlphaFoldDB" id="A0A0T6DNT5"/>
<sequence>MEQYAHARSKHQLQGTFANSTHAHKGLFRVHKKGSFRTGIEGGIVLSFERIDRGHRHHSHAQEKNRFKKKLKGISRQVT</sequence>
<keyword evidence="3" id="KW-1185">Reference proteome</keyword>
<accession>A0A0T6DNT5</accession>
<proteinExistence type="predicted"/>
<comment type="caution">
    <text evidence="2">The sequence shown here is derived from an EMBL/GenBank/DDBJ whole genome shotgun (WGS) entry which is preliminary data.</text>
</comment>
<feature type="region of interest" description="Disordered" evidence="1">
    <location>
        <begin position="54"/>
        <end position="79"/>
    </location>
</feature>